<proteinExistence type="predicted"/>
<dbReference type="RefSeq" id="WP_160594189.1">
    <property type="nucleotide sequence ID" value="NZ_WTYI01000001.1"/>
</dbReference>
<evidence type="ECO:0000313" key="2">
    <source>
        <dbReference type="Proteomes" id="UP000432727"/>
    </source>
</evidence>
<accession>A0A6I4TI09</accession>
<dbReference type="EMBL" id="WTYI01000001">
    <property type="protein sequence ID" value="MXO94807.1"/>
    <property type="molecule type" value="Genomic_DNA"/>
</dbReference>
<organism evidence="1 2">
    <name type="scientific">Qipengyuania aquimaris</name>
    <dbReference type="NCBI Taxonomy" id="255984"/>
    <lineage>
        <taxon>Bacteria</taxon>
        <taxon>Pseudomonadati</taxon>
        <taxon>Pseudomonadota</taxon>
        <taxon>Alphaproteobacteria</taxon>
        <taxon>Sphingomonadales</taxon>
        <taxon>Erythrobacteraceae</taxon>
        <taxon>Qipengyuania</taxon>
    </lineage>
</organism>
<dbReference type="AlphaFoldDB" id="A0A6I4TI09"/>
<evidence type="ECO:0000313" key="1">
    <source>
        <dbReference type="EMBL" id="MXO94807.1"/>
    </source>
</evidence>
<dbReference type="Proteomes" id="UP000432727">
    <property type="component" value="Unassembled WGS sequence"/>
</dbReference>
<comment type="caution">
    <text evidence="1">The sequence shown here is derived from an EMBL/GenBank/DDBJ whole genome shotgun (WGS) entry which is preliminary data.</text>
</comment>
<name>A0A6I4TI09_9SPHN</name>
<keyword evidence="2" id="KW-1185">Reference proteome</keyword>
<protein>
    <submittedName>
        <fullName evidence="1">Uncharacterized protein</fullName>
    </submittedName>
</protein>
<reference evidence="1 2" key="1">
    <citation type="submission" date="2019-12" db="EMBL/GenBank/DDBJ databases">
        <title>Genomic-based taxomic classification of the family Erythrobacteraceae.</title>
        <authorList>
            <person name="Xu L."/>
        </authorList>
    </citation>
    <scope>NUCLEOTIDE SEQUENCE [LARGE SCALE GENOMIC DNA]</scope>
    <source>
        <strain evidence="1 2">JCM 12189</strain>
    </source>
</reference>
<sequence length="95" mass="10905">MQSERFLFAVEPETSTIIAKWKMSECATDAEVEEAQRAIQRRIGDEYVVLDSASKPEWRPSILTASDGRKTWQDMKGAKPFSLFRLLSELLAVRR</sequence>
<gene>
    <name evidence="1" type="ORF">GRI34_00055</name>
</gene>